<evidence type="ECO:0000256" key="1">
    <source>
        <dbReference type="SAM" id="MobiDB-lite"/>
    </source>
</evidence>
<dbReference type="EMBL" id="GG745345">
    <property type="protein sequence ID" value="KNE64618.1"/>
    <property type="molecule type" value="Genomic_DNA"/>
</dbReference>
<proteinExistence type="predicted"/>
<dbReference type="OrthoDB" id="10581430at2759"/>
<protein>
    <submittedName>
        <fullName evidence="2">Uncharacterized protein</fullName>
    </submittedName>
</protein>
<reference evidence="2 3" key="1">
    <citation type="submission" date="2009-11" db="EMBL/GenBank/DDBJ databases">
        <title>Annotation of Allomyces macrogynus ATCC 38327.</title>
        <authorList>
            <consortium name="The Broad Institute Genome Sequencing Platform"/>
            <person name="Russ C."/>
            <person name="Cuomo C."/>
            <person name="Burger G."/>
            <person name="Gray M.W."/>
            <person name="Holland P.W.H."/>
            <person name="King N."/>
            <person name="Lang F.B.F."/>
            <person name="Roger A.J."/>
            <person name="Ruiz-Trillo I."/>
            <person name="Young S.K."/>
            <person name="Zeng Q."/>
            <person name="Gargeya S."/>
            <person name="Fitzgerald M."/>
            <person name="Haas B."/>
            <person name="Abouelleil A."/>
            <person name="Alvarado L."/>
            <person name="Arachchi H.M."/>
            <person name="Berlin A."/>
            <person name="Chapman S.B."/>
            <person name="Gearin G."/>
            <person name="Goldberg J."/>
            <person name="Griggs A."/>
            <person name="Gujja S."/>
            <person name="Hansen M."/>
            <person name="Heiman D."/>
            <person name="Howarth C."/>
            <person name="Larimer J."/>
            <person name="Lui A."/>
            <person name="MacDonald P.J.P."/>
            <person name="McCowen C."/>
            <person name="Montmayeur A."/>
            <person name="Murphy C."/>
            <person name="Neiman D."/>
            <person name="Pearson M."/>
            <person name="Priest M."/>
            <person name="Roberts A."/>
            <person name="Saif S."/>
            <person name="Shea T."/>
            <person name="Sisk P."/>
            <person name="Stolte C."/>
            <person name="Sykes S."/>
            <person name="Wortman J."/>
            <person name="Nusbaum C."/>
            <person name="Birren B."/>
        </authorList>
    </citation>
    <scope>NUCLEOTIDE SEQUENCE [LARGE SCALE GENOMIC DNA]</scope>
    <source>
        <strain evidence="2 3">ATCC 38327</strain>
    </source>
</reference>
<feature type="region of interest" description="Disordered" evidence="1">
    <location>
        <begin position="84"/>
        <end position="104"/>
    </location>
</feature>
<dbReference type="AlphaFoldDB" id="A0A0L0SPZ9"/>
<sequence length="104" mass="11091">MSPLAAVLSRGKPNKLVPSAIMAHNYAPCSGCGQKIAKSALRMHQAACLAKQQAKSKPELKQPTLFGFLQSAQERHKKKFAPVVMNSSSSSPEWPTGDAAGCVR</sequence>
<dbReference type="Proteomes" id="UP000054350">
    <property type="component" value="Unassembled WGS sequence"/>
</dbReference>
<accession>A0A0L0SPZ9</accession>
<organism evidence="2 3">
    <name type="scientific">Allomyces macrogynus (strain ATCC 38327)</name>
    <name type="common">Allomyces javanicus var. macrogynus</name>
    <dbReference type="NCBI Taxonomy" id="578462"/>
    <lineage>
        <taxon>Eukaryota</taxon>
        <taxon>Fungi</taxon>
        <taxon>Fungi incertae sedis</taxon>
        <taxon>Blastocladiomycota</taxon>
        <taxon>Blastocladiomycetes</taxon>
        <taxon>Blastocladiales</taxon>
        <taxon>Blastocladiaceae</taxon>
        <taxon>Allomyces</taxon>
    </lineage>
</organism>
<dbReference type="VEuPathDB" id="FungiDB:AMAG_09973"/>
<keyword evidence="3" id="KW-1185">Reference proteome</keyword>
<gene>
    <name evidence="2" type="ORF">AMAG_09973</name>
</gene>
<evidence type="ECO:0000313" key="3">
    <source>
        <dbReference type="Proteomes" id="UP000054350"/>
    </source>
</evidence>
<name>A0A0L0SPZ9_ALLM3</name>
<reference evidence="3" key="2">
    <citation type="submission" date="2009-11" db="EMBL/GenBank/DDBJ databases">
        <title>The Genome Sequence of Allomyces macrogynus strain ATCC 38327.</title>
        <authorList>
            <consortium name="The Broad Institute Genome Sequencing Platform"/>
            <person name="Russ C."/>
            <person name="Cuomo C."/>
            <person name="Shea T."/>
            <person name="Young S.K."/>
            <person name="Zeng Q."/>
            <person name="Koehrsen M."/>
            <person name="Haas B."/>
            <person name="Borodovsky M."/>
            <person name="Guigo R."/>
            <person name="Alvarado L."/>
            <person name="Berlin A."/>
            <person name="Borenstein D."/>
            <person name="Chen Z."/>
            <person name="Engels R."/>
            <person name="Freedman E."/>
            <person name="Gellesch M."/>
            <person name="Goldberg J."/>
            <person name="Griggs A."/>
            <person name="Gujja S."/>
            <person name="Heiman D."/>
            <person name="Hepburn T."/>
            <person name="Howarth C."/>
            <person name="Jen D."/>
            <person name="Larson L."/>
            <person name="Lewis B."/>
            <person name="Mehta T."/>
            <person name="Park D."/>
            <person name="Pearson M."/>
            <person name="Roberts A."/>
            <person name="Saif S."/>
            <person name="Shenoy N."/>
            <person name="Sisk P."/>
            <person name="Stolte C."/>
            <person name="Sykes S."/>
            <person name="Walk T."/>
            <person name="White J."/>
            <person name="Yandava C."/>
            <person name="Burger G."/>
            <person name="Gray M.W."/>
            <person name="Holland P.W.H."/>
            <person name="King N."/>
            <person name="Lang F.B.F."/>
            <person name="Roger A.J."/>
            <person name="Ruiz-Trillo I."/>
            <person name="Lander E."/>
            <person name="Nusbaum C."/>
        </authorList>
    </citation>
    <scope>NUCLEOTIDE SEQUENCE [LARGE SCALE GENOMIC DNA]</scope>
    <source>
        <strain evidence="3">ATCC 38327</strain>
    </source>
</reference>
<evidence type="ECO:0000313" key="2">
    <source>
        <dbReference type="EMBL" id="KNE64618.1"/>
    </source>
</evidence>